<proteinExistence type="inferred from homology"/>
<dbReference type="GO" id="GO:0016197">
    <property type="term" value="P:endosomal transport"/>
    <property type="evidence" value="ECO:0007669"/>
    <property type="project" value="TreeGrafter"/>
</dbReference>
<evidence type="ECO:0000313" key="7">
    <source>
        <dbReference type="Proteomes" id="UP000728032"/>
    </source>
</evidence>
<name>A0A7R9QCS1_9ACAR</name>
<comment type="similarity">
    <text evidence="1">Belongs to the adaptor complexes medium subunit family.</text>
</comment>
<dbReference type="GO" id="GO:0015031">
    <property type="term" value="P:protein transport"/>
    <property type="evidence" value="ECO:0007669"/>
    <property type="project" value="UniProtKB-KW"/>
</dbReference>
<sequence length="372" mass="42756">MSLRYFWIISLNLRSVLYFRRFANVHKRAQRMGLQDIDITSDNQLIDSVLTSLGINSGSSDDSESQCFQSNQLPVIAMDYKSSHLWPILVVEHKGILFCGYPLCAMNGHKETTIDLIDEKCISLCFTSLQTISRYFTSDKDLSWIEWLMTTMSPFGTLINQNYETLNKLNAKKMTKTESKPQNDCLKIGVNELISRNRDKELNPLHAIHYKCCSDAAKTFLSYAYQMVDIRNDSNICRIQLTLNLRNCTQFKFTYFNVNFKHMSTNSSLNPINSNLTFGQLRCETNGLFWVIGTKFPKSGQIKLSFEINTLNKKLSDIETICNFKVENFQTSLLYANSQHLSVDDLTFNTKLPVIIDSTLTSIDYKLFPEIN</sequence>
<dbReference type="EMBL" id="CAJPVJ010000497">
    <property type="protein sequence ID" value="CAG2162670.1"/>
    <property type="molecule type" value="Genomic_DNA"/>
</dbReference>
<keyword evidence="3" id="KW-0653">Protein transport</keyword>
<evidence type="ECO:0000256" key="2">
    <source>
        <dbReference type="ARBA" id="ARBA00022448"/>
    </source>
</evidence>
<organism evidence="6">
    <name type="scientific">Oppiella nova</name>
    <dbReference type="NCBI Taxonomy" id="334625"/>
    <lineage>
        <taxon>Eukaryota</taxon>
        <taxon>Metazoa</taxon>
        <taxon>Ecdysozoa</taxon>
        <taxon>Arthropoda</taxon>
        <taxon>Chelicerata</taxon>
        <taxon>Arachnida</taxon>
        <taxon>Acari</taxon>
        <taxon>Acariformes</taxon>
        <taxon>Sarcoptiformes</taxon>
        <taxon>Oribatida</taxon>
        <taxon>Brachypylina</taxon>
        <taxon>Oppioidea</taxon>
        <taxon>Oppiidae</taxon>
        <taxon>Oppiella</taxon>
    </lineage>
</organism>
<keyword evidence="2" id="KW-0813">Transport</keyword>
<protein>
    <submittedName>
        <fullName evidence="6">Uncharacterized protein</fullName>
    </submittedName>
</protein>
<evidence type="ECO:0000256" key="4">
    <source>
        <dbReference type="ARBA" id="ARBA00023136"/>
    </source>
</evidence>
<comment type="subcellular location">
    <subcellularLocation>
        <location evidence="5">Endomembrane system</location>
        <topology evidence="5">Peripheral membrane protein</topology>
        <orientation evidence="5">Cytoplasmic side</orientation>
    </subcellularLocation>
</comment>
<dbReference type="PANTHER" id="PTHR16082:SF2">
    <property type="entry name" value="AP-5 COMPLEX SUBUNIT MU-1"/>
    <property type="match status" value="1"/>
</dbReference>
<evidence type="ECO:0000256" key="5">
    <source>
        <dbReference type="ARBA" id="ARBA00029433"/>
    </source>
</evidence>
<evidence type="ECO:0000256" key="1">
    <source>
        <dbReference type="ARBA" id="ARBA00005324"/>
    </source>
</evidence>
<dbReference type="GO" id="GO:0005770">
    <property type="term" value="C:late endosome"/>
    <property type="evidence" value="ECO:0007669"/>
    <property type="project" value="TreeGrafter"/>
</dbReference>
<accession>A0A7R9QCS1</accession>
<dbReference type="GO" id="GO:0005764">
    <property type="term" value="C:lysosome"/>
    <property type="evidence" value="ECO:0007669"/>
    <property type="project" value="TreeGrafter"/>
</dbReference>
<dbReference type="PANTHER" id="PTHR16082">
    <property type="entry name" value="AP-5 COMPLEX SUBUNIT MU-1"/>
    <property type="match status" value="1"/>
</dbReference>
<dbReference type="OrthoDB" id="6507540at2759"/>
<dbReference type="AlphaFoldDB" id="A0A7R9QCS1"/>
<dbReference type="GO" id="GO:0030119">
    <property type="term" value="C:AP-type membrane coat adaptor complex"/>
    <property type="evidence" value="ECO:0007669"/>
    <property type="project" value="TreeGrafter"/>
</dbReference>
<keyword evidence="7" id="KW-1185">Reference proteome</keyword>
<evidence type="ECO:0000256" key="3">
    <source>
        <dbReference type="ARBA" id="ARBA00022927"/>
    </source>
</evidence>
<reference evidence="6" key="1">
    <citation type="submission" date="2020-11" db="EMBL/GenBank/DDBJ databases">
        <authorList>
            <person name="Tran Van P."/>
        </authorList>
    </citation>
    <scope>NUCLEOTIDE SEQUENCE</scope>
</reference>
<dbReference type="GO" id="GO:0005829">
    <property type="term" value="C:cytosol"/>
    <property type="evidence" value="ECO:0007669"/>
    <property type="project" value="TreeGrafter"/>
</dbReference>
<dbReference type="InterPro" id="IPR039591">
    <property type="entry name" value="AP5M1"/>
</dbReference>
<dbReference type="EMBL" id="OC915322">
    <property type="protein sequence ID" value="CAD7639872.1"/>
    <property type="molecule type" value="Genomic_DNA"/>
</dbReference>
<evidence type="ECO:0000313" key="6">
    <source>
        <dbReference type="EMBL" id="CAD7639872.1"/>
    </source>
</evidence>
<dbReference type="Proteomes" id="UP000728032">
    <property type="component" value="Unassembled WGS sequence"/>
</dbReference>
<gene>
    <name evidence="6" type="ORF">ONB1V03_LOCUS2262</name>
</gene>
<keyword evidence="4" id="KW-0472">Membrane</keyword>